<dbReference type="Proteomes" id="UP000800036">
    <property type="component" value="Unassembled WGS sequence"/>
</dbReference>
<feature type="region of interest" description="Disordered" evidence="1">
    <location>
        <begin position="168"/>
        <end position="258"/>
    </location>
</feature>
<keyword evidence="3" id="KW-1185">Reference proteome</keyword>
<organism evidence="2 3">
    <name type="scientific">Bimuria novae-zelandiae CBS 107.79</name>
    <dbReference type="NCBI Taxonomy" id="1447943"/>
    <lineage>
        <taxon>Eukaryota</taxon>
        <taxon>Fungi</taxon>
        <taxon>Dikarya</taxon>
        <taxon>Ascomycota</taxon>
        <taxon>Pezizomycotina</taxon>
        <taxon>Dothideomycetes</taxon>
        <taxon>Pleosporomycetidae</taxon>
        <taxon>Pleosporales</taxon>
        <taxon>Massarineae</taxon>
        <taxon>Didymosphaeriaceae</taxon>
        <taxon>Bimuria</taxon>
    </lineage>
</organism>
<protein>
    <submittedName>
        <fullName evidence="2">Uncharacterized protein</fullName>
    </submittedName>
</protein>
<dbReference type="EMBL" id="ML976666">
    <property type="protein sequence ID" value="KAF1976499.1"/>
    <property type="molecule type" value="Genomic_DNA"/>
</dbReference>
<evidence type="ECO:0000313" key="3">
    <source>
        <dbReference type="Proteomes" id="UP000800036"/>
    </source>
</evidence>
<feature type="compositionally biased region" description="Acidic residues" evidence="1">
    <location>
        <begin position="218"/>
        <end position="250"/>
    </location>
</feature>
<dbReference type="AlphaFoldDB" id="A0A6A5VJA3"/>
<name>A0A6A5VJA3_9PLEO</name>
<feature type="compositionally biased region" description="Acidic residues" evidence="1">
    <location>
        <begin position="185"/>
        <end position="201"/>
    </location>
</feature>
<gene>
    <name evidence="2" type="ORF">BU23DRAFT_28261</name>
</gene>
<sequence>MPFFGKKKRQSNALARYTSPNRQQMNQMNQMALRRPDPYGKRYPDPFNNTARSYLRLMAQGGRAMGGMLGAGMYANPYQRGYGVSGYGGFGGFGGGRTPRLGRSAYGGYYGGGHGGYGSRPYSSLRGLGLRANSYRGLYSRQPSRSPLDYGRGYGRLASRYSPSYRNYSSFSNRRRPYQRHPYYDEEDYMSDDDEYESDMDDGYRSSPYNRGYRGYTDWDDDDDGLFEDDEFDELGDDYESDFEEDDEYCTDSYGLDRYDSGGRSGYGGYAYGRRGYR</sequence>
<evidence type="ECO:0000313" key="2">
    <source>
        <dbReference type="EMBL" id="KAF1976499.1"/>
    </source>
</evidence>
<accession>A0A6A5VJA3</accession>
<reference evidence="2" key="1">
    <citation type="journal article" date="2020" name="Stud. Mycol.">
        <title>101 Dothideomycetes genomes: a test case for predicting lifestyles and emergence of pathogens.</title>
        <authorList>
            <person name="Haridas S."/>
            <person name="Albert R."/>
            <person name="Binder M."/>
            <person name="Bloem J."/>
            <person name="Labutti K."/>
            <person name="Salamov A."/>
            <person name="Andreopoulos B."/>
            <person name="Baker S."/>
            <person name="Barry K."/>
            <person name="Bills G."/>
            <person name="Bluhm B."/>
            <person name="Cannon C."/>
            <person name="Castanera R."/>
            <person name="Culley D."/>
            <person name="Daum C."/>
            <person name="Ezra D."/>
            <person name="Gonzalez J."/>
            <person name="Henrissat B."/>
            <person name="Kuo A."/>
            <person name="Liang C."/>
            <person name="Lipzen A."/>
            <person name="Lutzoni F."/>
            <person name="Magnuson J."/>
            <person name="Mondo S."/>
            <person name="Nolan M."/>
            <person name="Ohm R."/>
            <person name="Pangilinan J."/>
            <person name="Park H.-J."/>
            <person name="Ramirez L."/>
            <person name="Alfaro M."/>
            <person name="Sun H."/>
            <person name="Tritt A."/>
            <person name="Yoshinaga Y."/>
            <person name="Zwiers L.-H."/>
            <person name="Turgeon B."/>
            <person name="Goodwin S."/>
            <person name="Spatafora J."/>
            <person name="Crous P."/>
            <person name="Grigoriev I."/>
        </authorList>
    </citation>
    <scope>NUCLEOTIDE SEQUENCE</scope>
    <source>
        <strain evidence="2">CBS 107.79</strain>
    </source>
</reference>
<proteinExistence type="predicted"/>
<evidence type="ECO:0000256" key="1">
    <source>
        <dbReference type="SAM" id="MobiDB-lite"/>
    </source>
</evidence>